<dbReference type="AlphaFoldDB" id="A0A9X2WCI3"/>
<comment type="caution">
    <text evidence="1">The sequence shown here is derived from an EMBL/GenBank/DDBJ whole genome shotgun (WGS) entry which is preliminary data.</text>
</comment>
<evidence type="ECO:0000313" key="2">
    <source>
        <dbReference type="Proteomes" id="UP001147830"/>
    </source>
</evidence>
<reference evidence="1" key="2">
    <citation type="submission" date="2022-08" db="EMBL/GenBank/DDBJ databases">
        <authorList>
            <person name="Dong C."/>
        </authorList>
    </citation>
    <scope>NUCLEOTIDE SEQUENCE</scope>
    <source>
        <strain evidence="1">59MF3M-4</strain>
    </source>
</reference>
<proteinExistence type="predicted"/>
<sequence length="149" mass="16913">MPGQGTVEDVLRSLNFAQDVGKQIRDAGYVLDKTELKRLLAELTSAVASSKMELSLLQGVCEARDDELIRLHEALVYKGNLRRRGDGYYKTLDGRPYGQPYCSYCWESKQQLLHLHSRILSKDIRICPGCKNEYQAIRTPYLEADGMTV</sequence>
<accession>A0A9X2WCI3</accession>
<dbReference type="Proteomes" id="UP001147830">
    <property type="component" value="Unassembled WGS sequence"/>
</dbReference>
<evidence type="ECO:0000313" key="1">
    <source>
        <dbReference type="EMBL" id="MCT7357909.1"/>
    </source>
</evidence>
<dbReference type="EMBL" id="JAOANI010000009">
    <property type="protein sequence ID" value="MCT7357909.1"/>
    <property type="molecule type" value="Genomic_DNA"/>
</dbReference>
<protein>
    <submittedName>
        <fullName evidence="1">Uncharacterized protein</fullName>
    </submittedName>
</protein>
<keyword evidence="2" id="KW-1185">Reference proteome</keyword>
<reference evidence="1" key="1">
    <citation type="journal article" date="2022" name="Front. Microbiol.">
        <title>Genome-based taxonomic rearrangement of Oceanobacter-related bacteria including the description of Thalassolituus hydrocarbonoclasticus sp. nov. and Thalassolituus pacificus sp. nov. and emended description of the genus Thalassolituus.</title>
        <authorList>
            <person name="Dong C."/>
            <person name="Wei L."/>
            <person name="Wang J."/>
            <person name="Lai Q."/>
            <person name="Huang Z."/>
            <person name="Shao Z."/>
        </authorList>
    </citation>
    <scope>NUCLEOTIDE SEQUENCE</scope>
    <source>
        <strain evidence="1">59MF3M-4</strain>
    </source>
</reference>
<gene>
    <name evidence="1" type="ORF">NYR02_02590</name>
</gene>
<name>A0A9X2WCI3_9GAMM</name>
<dbReference type="RefSeq" id="WP_260974837.1">
    <property type="nucleotide sequence ID" value="NZ_JAOANI010000009.1"/>
</dbReference>
<organism evidence="1 2">
    <name type="scientific">Thalassolituus pacificus</name>
    <dbReference type="NCBI Taxonomy" id="2975440"/>
    <lineage>
        <taxon>Bacteria</taxon>
        <taxon>Pseudomonadati</taxon>
        <taxon>Pseudomonadota</taxon>
        <taxon>Gammaproteobacteria</taxon>
        <taxon>Oceanospirillales</taxon>
        <taxon>Oceanospirillaceae</taxon>
        <taxon>Thalassolituus</taxon>
    </lineage>
</organism>